<gene>
    <name evidence="1" type="primary">WBGene00273288</name>
</gene>
<dbReference type="Proteomes" id="UP000005239">
    <property type="component" value="Unassembled WGS sequence"/>
</dbReference>
<keyword evidence="2" id="KW-1185">Reference proteome</keyword>
<organism evidence="1 2">
    <name type="scientific">Pristionchus pacificus</name>
    <name type="common">Parasitic nematode worm</name>
    <dbReference type="NCBI Taxonomy" id="54126"/>
    <lineage>
        <taxon>Eukaryota</taxon>
        <taxon>Metazoa</taxon>
        <taxon>Ecdysozoa</taxon>
        <taxon>Nematoda</taxon>
        <taxon>Chromadorea</taxon>
        <taxon>Rhabditida</taxon>
        <taxon>Rhabditina</taxon>
        <taxon>Diplogasteromorpha</taxon>
        <taxon>Diplogasteroidea</taxon>
        <taxon>Neodiplogasteridae</taxon>
        <taxon>Pristionchus</taxon>
    </lineage>
</organism>
<name>A0A8R1YS34_PRIPA</name>
<accession>A0A8R1YS34</accession>
<proteinExistence type="predicted"/>
<evidence type="ECO:0000313" key="2">
    <source>
        <dbReference type="Proteomes" id="UP000005239"/>
    </source>
</evidence>
<reference evidence="1" key="2">
    <citation type="submission" date="2022-06" db="UniProtKB">
        <authorList>
            <consortium name="EnsemblMetazoa"/>
        </authorList>
    </citation>
    <scope>IDENTIFICATION</scope>
    <source>
        <strain evidence="1">PS312</strain>
    </source>
</reference>
<evidence type="ECO:0000313" key="1">
    <source>
        <dbReference type="EnsemblMetazoa" id="PPA34919.1"/>
    </source>
</evidence>
<dbReference type="EnsemblMetazoa" id="PPA34919.1">
    <property type="protein sequence ID" value="PPA34919.1"/>
    <property type="gene ID" value="WBGene00273288"/>
</dbReference>
<protein>
    <submittedName>
        <fullName evidence="1">Uncharacterized protein</fullName>
    </submittedName>
</protein>
<reference evidence="2" key="1">
    <citation type="journal article" date="2008" name="Nat. Genet.">
        <title>The Pristionchus pacificus genome provides a unique perspective on nematode lifestyle and parasitism.</title>
        <authorList>
            <person name="Dieterich C."/>
            <person name="Clifton S.W."/>
            <person name="Schuster L.N."/>
            <person name="Chinwalla A."/>
            <person name="Delehaunty K."/>
            <person name="Dinkelacker I."/>
            <person name="Fulton L."/>
            <person name="Fulton R."/>
            <person name="Godfrey J."/>
            <person name="Minx P."/>
            <person name="Mitreva M."/>
            <person name="Roeseler W."/>
            <person name="Tian H."/>
            <person name="Witte H."/>
            <person name="Yang S.P."/>
            <person name="Wilson R.K."/>
            <person name="Sommer R.J."/>
        </authorList>
    </citation>
    <scope>NUCLEOTIDE SEQUENCE [LARGE SCALE GENOMIC DNA]</scope>
    <source>
        <strain evidence="2">PS312</strain>
    </source>
</reference>
<dbReference type="AlphaFoldDB" id="A0A8R1YS34"/>
<sequence length="114" mass="13068">MGYQKAVLLSRLVFFRCHSRNGWRKSAAPWFPIGLLTELHHADSVPLSNTNPGVCWSLLCARVLQTRKSIFEREIRAWILRDQTSSTVIPVTRRPVWLGWGFRSCCVVGRDEGN</sequence>